<evidence type="ECO:0000259" key="2">
    <source>
        <dbReference type="Pfam" id="PF05764"/>
    </source>
</evidence>
<sequence length="544" mass="62322">MSLVPNDVTVMKALATECGIYQCDSRTLQQLIDLNYRFQRSILLDAKQITASAQKSAIDESDVNLVMRLKSKSSQPIRPNPHSTFSLSSNCSIRPNLPFISMGDEEPRRFSRANRGANISKLLEQSGTDATDFWGSEEVKLIFAEEEETDRGFSDQGDQDSTDSDFDIDENEAVRDEEKEVHQEERARRRQETKKKQAYVDPVKKPRIRRATHIITLHESGIEQDPQSMQTEETSTADGQADQGKSIKKRELSKRTSVIRAREAIQTSMNLLQGQHTRRPSVRQEREPRRELTLEERLEEAKDTERHNRETLRWQKLLEDDKKKVVIQQREINGPLIRYISTTRPKYKYQDRIPFSAIYTTLTPHHLYQRWNEQPLLQTSRCVSLETGEPSTTAVPSTLPSPQTIIHHPPLEQVTIDLDPLATKIVVPPVGTIFSKSIVFRTDRGEDSEIKKKKRTESSAPVPPVKQKQISTSLQPQIQQLPPQHNSAYVPYPGFSGMNFPRQNVPMTHLLQSQRQQQPRLQTRTAQPIPMTVLTFPAVPEKKQ</sequence>
<gene>
    <name evidence="3" type="ORF">BLNAU_16629</name>
</gene>
<dbReference type="InterPro" id="IPR046757">
    <property type="entry name" value="YL1_N"/>
</dbReference>
<dbReference type="Pfam" id="PF05764">
    <property type="entry name" value="YL1"/>
    <property type="match status" value="1"/>
</dbReference>
<feature type="compositionally biased region" description="Polar residues" evidence="1">
    <location>
        <begin position="225"/>
        <end position="238"/>
    </location>
</feature>
<evidence type="ECO:0000256" key="1">
    <source>
        <dbReference type="SAM" id="MobiDB-lite"/>
    </source>
</evidence>
<comment type="caution">
    <text evidence="3">The sequence shown here is derived from an EMBL/GenBank/DDBJ whole genome shotgun (WGS) entry which is preliminary data.</text>
</comment>
<dbReference type="InterPro" id="IPR009072">
    <property type="entry name" value="Histone-fold"/>
</dbReference>
<feature type="region of interest" description="Disordered" evidence="1">
    <location>
        <begin position="511"/>
        <end position="544"/>
    </location>
</feature>
<accession>A0ABQ9XAP9</accession>
<reference evidence="3 4" key="1">
    <citation type="journal article" date="2022" name="bioRxiv">
        <title>Genomics of Preaxostyla Flagellates Illuminates Evolutionary Transitions and the Path Towards Mitochondrial Loss.</title>
        <authorList>
            <person name="Novak L.V.F."/>
            <person name="Treitli S.C."/>
            <person name="Pyrih J."/>
            <person name="Halakuc P."/>
            <person name="Pipaliya S.V."/>
            <person name="Vacek V."/>
            <person name="Brzon O."/>
            <person name="Soukal P."/>
            <person name="Eme L."/>
            <person name="Dacks J.B."/>
            <person name="Karnkowska A."/>
            <person name="Elias M."/>
            <person name="Hampl V."/>
        </authorList>
    </citation>
    <scope>NUCLEOTIDE SEQUENCE [LARGE SCALE GENOMIC DNA]</scope>
    <source>
        <strain evidence="3">NAU3</strain>
        <tissue evidence="3">Gut</tissue>
    </source>
</reference>
<organism evidence="3 4">
    <name type="scientific">Blattamonas nauphoetae</name>
    <dbReference type="NCBI Taxonomy" id="2049346"/>
    <lineage>
        <taxon>Eukaryota</taxon>
        <taxon>Metamonada</taxon>
        <taxon>Preaxostyla</taxon>
        <taxon>Oxymonadida</taxon>
        <taxon>Blattamonas</taxon>
    </lineage>
</organism>
<keyword evidence="4" id="KW-1185">Reference proteome</keyword>
<feature type="compositionally biased region" description="Basic and acidic residues" evidence="1">
    <location>
        <begin position="282"/>
        <end position="291"/>
    </location>
</feature>
<dbReference type="Gene3D" id="1.10.20.10">
    <property type="entry name" value="Histone, subunit A"/>
    <property type="match status" value="1"/>
</dbReference>
<dbReference type="SUPFAM" id="SSF47113">
    <property type="entry name" value="Histone-fold"/>
    <property type="match status" value="1"/>
</dbReference>
<evidence type="ECO:0000313" key="3">
    <source>
        <dbReference type="EMBL" id="KAK2948464.1"/>
    </source>
</evidence>
<feature type="region of interest" description="Disordered" evidence="1">
    <location>
        <begin position="146"/>
        <end position="206"/>
    </location>
</feature>
<dbReference type="Pfam" id="PF02291">
    <property type="entry name" value="TFIID-31kDa"/>
    <property type="match status" value="1"/>
</dbReference>
<feature type="region of interest" description="Disordered" evidence="1">
    <location>
        <begin position="220"/>
        <end position="255"/>
    </location>
</feature>
<feature type="region of interest" description="Disordered" evidence="1">
    <location>
        <begin position="267"/>
        <end position="291"/>
    </location>
</feature>
<feature type="compositionally biased region" description="Low complexity" evidence="1">
    <location>
        <begin position="511"/>
        <end position="527"/>
    </location>
</feature>
<dbReference type="PANTHER" id="PTHR13275">
    <property type="entry name" value="YL-1 PROTEIN TRANSCRIPTION FACTOR-LIKE 1"/>
    <property type="match status" value="1"/>
</dbReference>
<proteinExistence type="predicted"/>
<feature type="compositionally biased region" description="Basic residues" evidence="1">
    <location>
        <begin position="188"/>
        <end position="197"/>
    </location>
</feature>
<feature type="compositionally biased region" description="Acidic residues" evidence="1">
    <location>
        <begin position="157"/>
        <end position="171"/>
    </location>
</feature>
<feature type="domain" description="Vps72/YL1 N-terminal" evidence="2">
    <location>
        <begin position="109"/>
        <end position="341"/>
    </location>
</feature>
<name>A0ABQ9XAP9_9EUKA</name>
<feature type="region of interest" description="Disordered" evidence="1">
    <location>
        <begin position="444"/>
        <end position="480"/>
    </location>
</feature>
<dbReference type="PANTHER" id="PTHR13275:SF4">
    <property type="entry name" value="VACUOLAR PROTEIN SORTING-ASSOCIATED PROTEIN 72 HOMOLOG"/>
    <property type="match status" value="1"/>
</dbReference>
<dbReference type="InterPro" id="IPR003162">
    <property type="entry name" value="TFIID-31"/>
</dbReference>
<protein>
    <submittedName>
        <fullName evidence="3">Vacuolar protein sorting-associated protein 72</fullName>
    </submittedName>
</protein>
<feature type="compositionally biased region" description="Low complexity" evidence="1">
    <location>
        <begin position="469"/>
        <end position="480"/>
    </location>
</feature>
<feature type="compositionally biased region" description="Basic and acidic residues" evidence="1">
    <location>
        <begin position="172"/>
        <end position="187"/>
    </location>
</feature>
<dbReference type="Proteomes" id="UP001281761">
    <property type="component" value="Unassembled WGS sequence"/>
</dbReference>
<dbReference type="EMBL" id="JARBJD010000176">
    <property type="protein sequence ID" value="KAK2948464.1"/>
    <property type="molecule type" value="Genomic_DNA"/>
</dbReference>
<evidence type="ECO:0000313" key="4">
    <source>
        <dbReference type="Proteomes" id="UP001281761"/>
    </source>
</evidence>